<dbReference type="PANTHER" id="PTHR35802:SF1">
    <property type="entry name" value="PROTEASE SYNTHASE AND SPORULATION PROTEIN PAI 2"/>
    <property type="match status" value="1"/>
</dbReference>
<proteinExistence type="predicted"/>
<keyword evidence="2" id="KW-1185">Reference proteome</keyword>
<dbReference type="InterPro" id="IPR012349">
    <property type="entry name" value="Split_barrel_FMN-bd"/>
</dbReference>
<dbReference type="InterPro" id="IPR007396">
    <property type="entry name" value="TR_PAI2-type"/>
</dbReference>
<name>A0A1G5WVS4_9BACT</name>
<reference evidence="2" key="1">
    <citation type="submission" date="2016-10" db="EMBL/GenBank/DDBJ databases">
        <authorList>
            <person name="Varghese N."/>
            <person name="Submissions S."/>
        </authorList>
    </citation>
    <scope>NUCLEOTIDE SEQUENCE [LARGE SCALE GENOMIC DNA]</scope>
    <source>
        <strain evidence="2">DSM 22703</strain>
    </source>
</reference>
<dbReference type="STRING" id="279824.SAMN03080617_01335"/>
<sequence length="206" mass="23649">MYIHPLNSWKNDPEIHDFLRKNAFATLVTQVNGRPCATHLPFVLDENSSGEAILSGHFAKANPQWKSLAGMEDVLVIFQGPHAYISSSWYNHENVPTWNYLAVHVYGKIRMIAGEELMDHLKKLVDTYEVGRPNRVRVETMTESYVQNQVRALVGFEVKIEEVQASAKLSQNRDGVNYKNIIQKLEESPFPLDKEIAEEMRKIRPQ</sequence>
<dbReference type="Pfam" id="PF04299">
    <property type="entry name" value="FMN_bind_2"/>
    <property type="match status" value="1"/>
</dbReference>
<dbReference type="PANTHER" id="PTHR35802">
    <property type="entry name" value="PROTEASE SYNTHASE AND SPORULATION PROTEIN PAI 2"/>
    <property type="match status" value="1"/>
</dbReference>
<dbReference type="OrthoDB" id="9794948at2"/>
<dbReference type="Gene3D" id="2.30.110.10">
    <property type="entry name" value="Electron Transport, Fmn-binding Protein, Chain A"/>
    <property type="match status" value="1"/>
</dbReference>
<organism evidence="1 2">
    <name type="scientific">Algoriphagus alkaliphilus</name>
    <dbReference type="NCBI Taxonomy" id="279824"/>
    <lineage>
        <taxon>Bacteria</taxon>
        <taxon>Pseudomonadati</taxon>
        <taxon>Bacteroidota</taxon>
        <taxon>Cytophagia</taxon>
        <taxon>Cytophagales</taxon>
        <taxon>Cyclobacteriaceae</taxon>
        <taxon>Algoriphagus</taxon>
    </lineage>
</organism>
<dbReference type="RefSeq" id="WP_092729176.1">
    <property type="nucleotide sequence ID" value="NZ_FMXE01000008.1"/>
</dbReference>
<dbReference type="SUPFAM" id="SSF50475">
    <property type="entry name" value="FMN-binding split barrel"/>
    <property type="match status" value="1"/>
</dbReference>
<dbReference type="Proteomes" id="UP000198756">
    <property type="component" value="Unassembled WGS sequence"/>
</dbReference>
<evidence type="ECO:0000313" key="2">
    <source>
        <dbReference type="Proteomes" id="UP000198756"/>
    </source>
</evidence>
<dbReference type="AlphaFoldDB" id="A0A1G5WVS4"/>
<dbReference type="EMBL" id="FMXE01000008">
    <property type="protein sequence ID" value="SDA62102.1"/>
    <property type="molecule type" value="Genomic_DNA"/>
</dbReference>
<gene>
    <name evidence="1" type="ORF">SAMN03080617_01335</name>
</gene>
<accession>A0A1G5WVS4</accession>
<dbReference type="PIRSF" id="PIRSF010372">
    <property type="entry name" value="PaiB"/>
    <property type="match status" value="1"/>
</dbReference>
<protein>
    <submittedName>
        <fullName evidence="1">Negative transcriptional regulator, PaiB family</fullName>
    </submittedName>
</protein>
<evidence type="ECO:0000313" key="1">
    <source>
        <dbReference type="EMBL" id="SDA62102.1"/>
    </source>
</evidence>